<gene>
    <name evidence="2" type="ORF">MNBD_GAMMA20-1858</name>
</gene>
<protein>
    <recommendedName>
        <fullName evidence="1">Aminoglycoside phosphotransferase domain-containing protein</fullName>
    </recommendedName>
</protein>
<feature type="domain" description="Aminoglycoside phosphotransferase" evidence="1">
    <location>
        <begin position="119"/>
        <end position="268"/>
    </location>
</feature>
<dbReference type="SUPFAM" id="SSF56112">
    <property type="entry name" value="Protein kinase-like (PK-like)"/>
    <property type="match status" value="1"/>
</dbReference>
<dbReference type="InterPro" id="IPR011009">
    <property type="entry name" value="Kinase-like_dom_sf"/>
</dbReference>
<dbReference type="Pfam" id="PF01636">
    <property type="entry name" value="APH"/>
    <property type="match status" value="1"/>
</dbReference>
<dbReference type="InterPro" id="IPR002575">
    <property type="entry name" value="Aminoglycoside_PTrfase"/>
</dbReference>
<evidence type="ECO:0000313" key="2">
    <source>
        <dbReference type="EMBL" id="VAX02444.1"/>
    </source>
</evidence>
<name>A0A3B1ARH7_9ZZZZ</name>
<sequence>MGSLHMITKTPSTHLINENFEGVHQALDRVAVQAELSRLPFFLDEGALPELTAIRLNRHKPGRRCLIEYDLLVKQPSREPRRLTLMAKIRMKSHDHSTWIVLNRLWAAGMNEQAGDGIALPHPVGEIPQWHMWLQAKVPGVTLERRLAGPQGEHLAERVAEAAHKIHRSGVPARRRHTMADELQILHERLGKTARAYPQWSNRIGRIIDHCERLGSRVTTAPFCGIHRDFYADQIIADNERLYLLDFDLYCKGDPALDIGNFIAHITEFSLRNLGDASALAHVEQALEARFLRLNPGVSAQAIRAYATLTLARHIHISTLFTQRRPYTQALLELTEQRLAI</sequence>
<accession>A0A3B1ARH7</accession>
<proteinExistence type="predicted"/>
<reference evidence="2" key="1">
    <citation type="submission" date="2018-06" db="EMBL/GenBank/DDBJ databases">
        <authorList>
            <person name="Zhirakovskaya E."/>
        </authorList>
    </citation>
    <scope>NUCLEOTIDE SEQUENCE</scope>
</reference>
<dbReference type="AlphaFoldDB" id="A0A3B1ARH7"/>
<dbReference type="EMBL" id="UOFU01000273">
    <property type="protein sequence ID" value="VAX02444.1"/>
    <property type="molecule type" value="Genomic_DNA"/>
</dbReference>
<evidence type="ECO:0000259" key="1">
    <source>
        <dbReference type="Pfam" id="PF01636"/>
    </source>
</evidence>
<organism evidence="2">
    <name type="scientific">hydrothermal vent metagenome</name>
    <dbReference type="NCBI Taxonomy" id="652676"/>
    <lineage>
        <taxon>unclassified sequences</taxon>
        <taxon>metagenomes</taxon>
        <taxon>ecological metagenomes</taxon>
    </lineage>
</organism>
<dbReference type="Gene3D" id="3.90.1200.10">
    <property type="match status" value="1"/>
</dbReference>